<reference evidence="3 4" key="1">
    <citation type="journal article" date="2015" name="Genome Biol. Evol.">
        <title>Phylogenomic analyses indicate that early fungi evolved digesting cell walls of algal ancestors of land plants.</title>
        <authorList>
            <person name="Chang Y."/>
            <person name="Wang S."/>
            <person name="Sekimoto S."/>
            <person name="Aerts A.L."/>
            <person name="Choi C."/>
            <person name="Clum A."/>
            <person name="LaButti K.M."/>
            <person name="Lindquist E.A."/>
            <person name="Yee Ngan C."/>
            <person name="Ohm R.A."/>
            <person name="Salamov A.A."/>
            <person name="Grigoriev I.V."/>
            <person name="Spatafora J.W."/>
            <person name="Berbee M.L."/>
        </authorList>
    </citation>
    <scope>NUCLEOTIDE SEQUENCE [LARGE SCALE GENOMIC DNA]</scope>
    <source>
        <strain evidence="3 4">NRRL 28638</strain>
    </source>
</reference>
<gene>
    <name evidence="3" type="ORF">CONCODRAFT_5270</name>
</gene>
<feature type="signal peptide" evidence="2">
    <location>
        <begin position="1"/>
        <end position="17"/>
    </location>
</feature>
<protein>
    <submittedName>
        <fullName evidence="3">Uncharacterized protein</fullName>
    </submittedName>
</protein>
<dbReference type="EMBL" id="KQ964463">
    <property type="protein sequence ID" value="KXN71946.1"/>
    <property type="molecule type" value="Genomic_DNA"/>
</dbReference>
<accession>A0A137PAB8</accession>
<organism evidence="3 4">
    <name type="scientific">Conidiobolus coronatus (strain ATCC 28846 / CBS 209.66 / NRRL 28638)</name>
    <name type="common">Delacroixia coronata</name>
    <dbReference type="NCBI Taxonomy" id="796925"/>
    <lineage>
        <taxon>Eukaryota</taxon>
        <taxon>Fungi</taxon>
        <taxon>Fungi incertae sedis</taxon>
        <taxon>Zoopagomycota</taxon>
        <taxon>Entomophthoromycotina</taxon>
        <taxon>Entomophthoromycetes</taxon>
        <taxon>Entomophthorales</taxon>
        <taxon>Ancylistaceae</taxon>
        <taxon>Conidiobolus</taxon>
    </lineage>
</organism>
<name>A0A137PAB8_CONC2</name>
<dbReference type="AlphaFoldDB" id="A0A137PAB8"/>
<dbReference type="Proteomes" id="UP000070444">
    <property type="component" value="Unassembled WGS sequence"/>
</dbReference>
<keyword evidence="4" id="KW-1185">Reference proteome</keyword>
<feature type="compositionally biased region" description="Polar residues" evidence="1">
    <location>
        <begin position="28"/>
        <end position="45"/>
    </location>
</feature>
<evidence type="ECO:0000313" key="4">
    <source>
        <dbReference type="Proteomes" id="UP000070444"/>
    </source>
</evidence>
<evidence type="ECO:0000256" key="1">
    <source>
        <dbReference type="SAM" id="MobiDB-lite"/>
    </source>
</evidence>
<feature type="compositionally biased region" description="Pro residues" evidence="1">
    <location>
        <begin position="104"/>
        <end position="122"/>
    </location>
</feature>
<feature type="chain" id="PRO_5007294612" evidence="2">
    <location>
        <begin position="18"/>
        <end position="139"/>
    </location>
</feature>
<sequence length="139" mass="15727">MRFSIISLLIVSEAVLGFVTKNKHEDNNLNSKSEPNEQSTSLKRRTFNINLGSLLDIFTGGSKQNPPPNTGGQNIGGPQNYYPPNYYNNPYQWPYRQPYQPPYYPPYWPRPDPNPRPSPTKPIPYGSGVSLTIAQCKII</sequence>
<feature type="region of interest" description="Disordered" evidence="1">
    <location>
        <begin position="24"/>
        <end position="45"/>
    </location>
</feature>
<evidence type="ECO:0000313" key="3">
    <source>
        <dbReference type="EMBL" id="KXN71946.1"/>
    </source>
</evidence>
<keyword evidence="2" id="KW-0732">Signal</keyword>
<feature type="region of interest" description="Disordered" evidence="1">
    <location>
        <begin position="104"/>
        <end position="126"/>
    </location>
</feature>
<proteinExistence type="predicted"/>
<feature type="region of interest" description="Disordered" evidence="1">
    <location>
        <begin position="58"/>
        <end position="83"/>
    </location>
</feature>
<evidence type="ECO:0000256" key="2">
    <source>
        <dbReference type="SAM" id="SignalP"/>
    </source>
</evidence>